<feature type="transmembrane region" description="Helical" evidence="1">
    <location>
        <begin position="37"/>
        <end position="59"/>
    </location>
</feature>
<protein>
    <submittedName>
        <fullName evidence="2">Uncharacterized protein</fullName>
    </submittedName>
</protein>
<keyword evidence="1" id="KW-1133">Transmembrane helix</keyword>
<keyword evidence="1" id="KW-0472">Membrane</keyword>
<name>A0AAN9I2D1_CROPI</name>
<evidence type="ECO:0000313" key="2">
    <source>
        <dbReference type="EMBL" id="KAK7257966.1"/>
    </source>
</evidence>
<dbReference type="Proteomes" id="UP001372338">
    <property type="component" value="Unassembled WGS sequence"/>
</dbReference>
<dbReference type="AlphaFoldDB" id="A0AAN9I2D1"/>
<keyword evidence="1" id="KW-0812">Transmembrane</keyword>
<reference evidence="2 3" key="1">
    <citation type="submission" date="2024-01" db="EMBL/GenBank/DDBJ databases">
        <title>The genomes of 5 underutilized Papilionoideae crops provide insights into root nodulation and disease resistanc.</title>
        <authorList>
            <person name="Yuan L."/>
        </authorList>
    </citation>
    <scope>NUCLEOTIDE SEQUENCE [LARGE SCALE GENOMIC DNA]</scope>
    <source>
        <strain evidence="2">ZHUSHIDOU_FW_LH</strain>
        <tissue evidence="2">Leaf</tissue>
    </source>
</reference>
<comment type="caution">
    <text evidence="2">The sequence shown here is derived from an EMBL/GenBank/DDBJ whole genome shotgun (WGS) entry which is preliminary data.</text>
</comment>
<organism evidence="2 3">
    <name type="scientific">Crotalaria pallida</name>
    <name type="common">Smooth rattlebox</name>
    <name type="synonym">Crotalaria striata</name>
    <dbReference type="NCBI Taxonomy" id="3830"/>
    <lineage>
        <taxon>Eukaryota</taxon>
        <taxon>Viridiplantae</taxon>
        <taxon>Streptophyta</taxon>
        <taxon>Embryophyta</taxon>
        <taxon>Tracheophyta</taxon>
        <taxon>Spermatophyta</taxon>
        <taxon>Magnoliopsida</taxon>
        <taxon>eudicotyledons</taxon>
        <taxon>Gunneridae</taxon>
        <taxon>Pentapetalae</taxon>
        <taxon>rosids</taxon>
        <taxon>fabids</taxon>
        <taxon>Fabales</taxon>
        <taxon>Fabaceae</taxon>
        <taxon>Papilionoideae</taxon>
        <taxon>50 kb inversion clade</taxon>
        <taxon>genistoids sensu lato</taxon>
        <taxon>core genistoids</taxon>
        <taxon>Crotalarieae</taxon>
        <taxon>Crotalaria</taxon>
    </lineage>
</organism>
<accession>A0AAN9I2D1</accession>
<dbReference type="EMBL" id="JAYWIO010000006">
    <property type="protein sequence ID" value="KAK7257966.1"/>
    <property type="molecule type" value="Genomic_DNA"/>
</dbReference>
<proteinExistence type="predicted"/>
<feature type="transmembrane region" description="Helical" evidence="1">
    <location>
        <begin position="87"/>
        <end position="106"/>
    </location>
</feature>
<gene>
    <name evidence="2" type="ORF">RIF29_32317</name>
</gene>
<evidence type="ECO:0000256" key="1">
    <source>
        <dbReference type="SAM" id="Phobius"/>
    </source>
</evidence>
<keyword evidence="3" id="KW-1185">Reference proteome</keyword>
<evidence type="ECO:0000313" key="3">
    <source>
        <dbReference type="Proteomes" id="UP001372338"/>
    </source>
</evidence>
<sequence>MGYSYSIILRVYGNVHLKTTTDIVYARWRHFSSTPCFWIFSLSLSLSLSFFLSLSTPFLSAKSALSYTTTGFFLSLSLSSCTLTSPATYNISSFIIFFRSIFYFGFSYC</sequence>